<sequence length="85" mass="9551">MPLYLSVGLEPHHAVVRYCAVGRDTEERQHGTRATEHAGTAFGHLDPFPSNCKFTCSSQSSESVHPTVPWFMYCTLTGYVSYRKD</sequence>
<dbReference type="AlphaFoldDB" id="A0A9D4JYV4"/>
<protein>
    <submittedName>
        <fullName evidence="1">Uncharacterized protein</fullName>
    </submittedName>
</protein>
<reference evidence="1" key="2">
    <citation type="submission" date="2020-11" db="EMBL/GenBank/DDBJ databases">
        <authorList>
            <person name="McCartney M.A."/>
            <person name="Auch B."/>
            <person name="Kono T."/>
            <person name="Mallez S."/>
            <person name="Becker A."/>
            <person name="Gohl D.M."/>
            <person name="Silverstein K.A.T."/>
            <person name="Koren S."/>
            <person name="Bechman K.B."/>
            <person name="Herman A."/>
            <person name="Abrahante J.E."/>
            <person name="Garbe J."/>
        </authorList>
    </citation>
    <scope>NUCLEOTIDE SEQUENCE</scope>
    <source>
        <strain evidence="1">Duluth1</strain>
        <tissue evidence="1">Whole animal</tissue>
    </source>
</reference>
<dbReference type="EMBL" id="JAIWYP010000004">
    <property type="protein sequence ID" value="KAH3829850.1"/>
    <property type="molecule type" value="Genomic_DNA"/>
</dbReference>
<gene>
    <name evidence="1" type="ORF">DPMN_103080</name>
</gene>
<accession>A0A9D4JYV4</accession>
<evidence type="ECO:0000313" key="2">
    <source>
        <dbReference type="Proteomes" id="UP000828390"/>
    </source>
</evidence>
<comment type="caution">
    <text evidence="1">The sequence shown here is derived from an EMBL/GenBank/DDBJ whole genome shotgun (WGS) entry which is preliminary data.</text>
</comment>
<name>A0A9D4JYV4_DREPO</name>
<reference evidence="1" key="1">
    <citation type="journal article" date="2019" name="bioRxiv">
        <title>The Genome of the Zebra Mussel, Dreissena polymorpha: A Resource for Invasive Species Research.</title>
        <authorList>
            <person name="McCartney M.A."/>
            <person name="Auch B."/>
            <person name="Kono T."/>
            <person name="Mallez S."/>
            <person name="Zhang Y."/>
            <person name="Obille A."/>
            <person name="Becker A."/>
            <person name="Abrahante J.E."/>
            <person name="Garbe J."/>
            <person name="Badalamenti J.P."/>
            <person name="Herman A."/>
            <person name="Mangelson H."/>
            <person name="Liachko I."/>
            <person name="Sullivan S."/>
            <person name="Sone E.D."/>
            <person name="Koren S."/>
            <person name="Silverstein K.A.T."/>
            <person name="Beckman K.B."/>
            <person name="Gohl D.M."/>
        </authorList>
    </citation>
    <scope>NUCLEOTIDE SEQUENCE</scope>
    <source>
        <strain evidence="1">Duluth1</strain>
        <tissue evidence="1">Whole animal</tissue>
    </source>
</reference>
<organism evidence="1 2">
    <name type="scientific">Dreissena polymorpha</name>
    <name type="common">Zebra mussel</name>
    <name type="synonym">Mytilus polymorpha</name>
    <dbReference type="NCBI Taxonomy" id="45954"/>
    <lineage>
        <taxon>Eukaryota</taxon>
        <taxon>Metazoa</taxon>
        <taxon>Spiralia</taxon>
        <taxon>Lophotrochozoa</taxon>
        <taxon>Mollusca</taxon>
        <taxon>Bivalvia</taxon>
        <taxon>Autobranchia</taxon>
        <taxon>Heteroconchia</taxon>
        <taxon>Euheterodonta</taxon>
        <taxon>Imparidentia</taxon>
        <taxon>Neoheterodontei</taxon>
        <taxon>Myida</taxon>
        <taxon>Dreissenoidea</taxon>
        <taxon>Dreissenidae</taxon>
        <taxon>Dreissena</taxon>
    </lineage>
</organism>
<dbReference type="Proteomes" id="UP000828390">
    <property type="component" value="Unassembled WGS sequence"/>
</dbReference>
<keyword evidence="2" id="KW-1185">Reference proteome</keyword>
<evidence type="ECO:0000313" key="1">
    <source>
        <dbReference type="EMBL" id="KAH3829850.1"/>
    </source>
</evidence>
<proteinExistence type="predicted"/>